<dbReference type="Proteomes" id="UP000596049">
    <property type="component" value="Chromosome"/>
</dbReference>
<gene>
    <name evidence="1" type="ORF">FJQ98_00755</name>
</gene>
<organism evidence="1 2">
    <name type="scientific">Lysinibacillus agricola</name>
    <dbReference type="NCBI Taxonomy" id="2590012"/>
    <lineage>
        <taxon>Bacteria</taxon>
        <taxon>Bacillati</taxon>
        <taxon>Bacillota</taxon>
        <taxon>Bacilli</taxon>
        <taxon>Bacillales</taxon>
        <taxon>Bacillaceae</taxon>
        <taxon>Lysinibacillus</taxon>
    </lineage>
</organism>
<evidence type="ECO:0000313" key="1">
    <source>
        <dbReference type="EMBL" id="QQP14797.1"/>
    </source>
</evidence>
<protein>
    <submittedName>
        <fullName evidence="1">S-layer homology domain-containing protein</fullName>
    </submittedName>
</protein>
<reference evidence="1 2" key="1">
    <citation type="submission" date="2020-01" db="EMBL/GenBank/DDBJ databases">
        <authorList>
            <person name="Liu G."/>
            <person name="Liu B."/>
        </authorList>
    </citation>
    <scope>NUCLEOTIDE SEQUENCE [LARGE SCALE GENOMIC DNA]</scope>
    <source>
        <strain evidence="1 2">FJAT-51161</strain>
    </source>
</reference>
<keyword evidence="2" id="KW-1185">Reference proteome</keyword>
<name>A0ABX7AZ82_9BACI</name>
<sequence>MILGDENGNFRLNENLTRAQFTALCIERLVYKS</sequence>
<accession>A0ABX7AZ82</accession>
<evidence type="ECO:0000313" key="2">
    <source>
        <dbReference type="Proteomes" id="UP000596049"/>
    </source>
</evidence>
<dbReference type="EMBL" id="CP067341">
    <property type="protein sequence ID" value="QQP14797.1"/>
    <property type="molecule type" value="Genomic_DNA"/>
</dbReference>
<proteinExistence type="predicted"/>